<feature type="compositionally biased region" description="Polar residues" evidence="6">
    <location>
        <begin position="180"/>
        <end position="197"/>
    </location>
</feature>
<dbReference type="PRINTS" id="PR00722">
    <property type="entry name" value="CHYMOTRYPSIN"/>
</dbReference>
<dbReference type="GO" id="GO:0004252">
    <property type="term" value="F:serine-type endopeptidase activity"/>
    <property type="evidence" value="ECO:0007669"/>
    <property type="project" value="InterPro"/>
</dbReference>
<dbReference type="Gene3D" id="2.40.10.10">
    <property type="entry name" value="Trypsin-like serine proteases"/>
    <property type="match status" value="1"/>
</dbReference>
<organism evidence="8 9">
    <name type="scientific">Coptotermes formosanus</name>
    <name type="common">Formosan subterranean termite</name>
    <dbReference type="NCBI Taxonomy" id="36987"/>
    <lineage>
        <taxon>Eukaryota</taxon>
        <taxon>Metazoa</taxon>
        <taxon>Ecdysozoa</taxon>
        <taxon>Arthropoda</taxon>
        <taxon>Hexapoda</taxon>
        <taxon>Insecta</taxon>
        <taxon>Pterygota</taxon>
        <taxon>Neoptera</taxon>
        <taxon>Polyneoptera</taxon>
        <taxon>Dictyoptera</taxon>
        <taxon>Blattodea</taxon>
        <taxon>Blattoidea</taxon>
        <taxon>Termitoidae</taxon>
        <taxon>Rhinotermitidae</taxon>
        <taxon>Coptotermes</taxon>
    </lineage>
</organism>
<dbReference type="AlphaFoldDB" id="A0A6L2PL72"/>
<feature type="compositionally biased region" description="Low complexity" evidence="6">
    <location>
        <begin position="623"/>
        <end position="735"/>
    </location>
</feature>
<dbReference type="InterPro" id="IPR033116">
    <property type="entry name" value="TRYPSIN_SER"/>
</dbReference>
<evidence type="ECO:0000256" key="3">
    <source>
        <dbReference type="ARBA" id="ARBA00022825"/>
    </source>
</evidence>
<dbReference type="InterPro" id="IPR001314">
    <property type="entry name" value="Peptidase_S1A"/>
</dbReference>
<dbReference type="Pfam" id="PF00089">
    <property type="entry name" value="Trypsin"/>
    <property type="match status" value="1"/>
</dbReference>
<dbReference type="InParanoid" id="A0A6L2PL72"/>
<gene>
    <name evidence="8" type="ORF">Cfor_04052</name>
</gene>
<feature type="compositionally biased region" description="Polar residues" evidence="6">
    <location>
        <begin position="736"/>
        <end position="763"/>
    </location>
</feature>
<dbReference type="PANTHER" id="PTHR24253">
    <property type="entry name" value="TRANSMEMBRANE PROTEASE SERINE"/>
    <property type="match status" value="1"/>
</dbReference>
<feature type="compositionally biased region" description="Polar residues" evidence="6">
    <location>
        <begin position="514"/>
        <end position="524"/>
    </location>
</feature>
<evidence type="ECO:0000259" key="7">
    <source>
        <dbReference type="PROSITE" id="PS50240"/>
    </source>
</evidence>
<feature type="region of interest" description="Disordered" evidence="6">
    <location>
        <begin position="162"/>
        <end position="208"/>
    </location>
</feature>
<accession>A0A6L2PL72</accession>
<feature type="compositionally biased region" description="Low complexity" evidence="6">
    <location>
        <begin position="766"/>
        <end position="798"/>
    </location>
</feature>
<dbReference type="InterPro" id="IPR009003">
    <property type="entry name" value="Peptidase_S1_PA"/>
</dbReference>
<feature type="compositionally biased region" description="Polar residues" evidence="6">
    <location>
        <begin position="462"/>
        <end position="505"/>
    </location>
</feature>
<keyword evidence="2 5" id="KW-0378">Hydrolase</keyword>
<dbReference type="PROSITE" id="PS50240">
    <property type="entry name" value="TRYPSIN_DOM"/>
    <property type="match status" value="1"/>
</dbReference>
<evidence type="ECO:0000256" key="1">
    <source>
        <dbReference type="ARBA" id="ARBA00022670"/>
    </source>
</evidence>
<reference evidence="9" key="1">
    <citation type="submission" date="2020-01" db="EMBL/GenBank/DDBJ databases">
        <title>Draft genome sequence of the Termite Coptotermes fromosanus.</title>
        <authorList>
            <person name="Itakura S."/>
            <person name="Yosikawa Y."/>
            <person name="Umezawa K."/>
        </authorList>
    </citation>
    <scope>NUCLEOTIDE SEQUENCE [LARGE SCALE GENOMIC DNA]</scope>
</reference>
<dbReference type="PANTHER" id="PTHR24253:SF145">
    <property type="entry name" value="SERINE PROTEASE FILZIG"/>
    <property type="match status" value="1"/>
</dbReference>
<keyword evidence="1 5" id="KW-0645">Protease</keyword>
<feature type="compositionally biased region" description="Low complexity" evidence="6">
    <location>
        <begin position="166"/>
        <end position="177"/>
    </location>
</feature>
<evidence type="ECO:0000313" key="8">
    <source>
        <dbReference type="EMBL" id="GFG33319.1"/>
    </source>
</evidence>
<keyword evidence="9" id="KW-1185">Reference proteome</keyword>
<dbReference type="PROSITE" id="PS00135">
    <property type="entry name" value="TRYPSIN_SER"/>
    <property type="match status" value="1"/>
</dbReference>
<evidence type="ECO:0000256" key="2">
    <source>
        <dbReference type="ARBA" id="ARBA00022801"/>
    </source>
</evidence>
<feature type="domain" description="Peptidase S1" evidence="7">
    <location>
        <begin position="840"/>
        <end position="1082"/>
    </location>
</feature>
<dbReference type="Proteomes" id="UP000502823">
    <property type="component" value="Unassembled WGS sequence"/>
</dbReference>
<dbReference type="OrthoDB" id="414661at2759"/>
<dbReference type="SUPFAM" id="SSF50494">
    <property type="entry name" value="Trypsin-like serine proteases"/>
    <property type="match status" value="1"/>
</dbReference>
<protein>
    <recommendedName>
        <fullName evidence="7">Peptidase S1 domain-containing protein</fullName>
    </recommendedName>
</protein>
<dbReference type="EMBL" id="BLKM01011478">
    <property type="protein sequence ID" value="GFG33319.1"/>
    <property type="molecule type" value="Genomic_DNA"/>
</dbReference>
<proteinExistence type="predicted"/>
<feature type="region of interest" description="Disordered" evidence="6">
    <location>
        <begin position="462"/>
        <end position="524"/>
    </location>
</feature>
<dbReference type="FunFam" id="2.40.10.10:FF:000006">
    <property type="entry name" value="Serine proteinase stubble"/>
    <property type="match status" value="1"/>
</dbReference>
<sequence>MDKFLILDEQQTKSLLNSALCQYERRPLFVRAGRKLFGGYRIVPKPCRPESADPSKELGICMFNYECAAREGEVVGACMDGFLFGACCRLPPGQTFELPDADLLLDNAATFPPDNPNSIVATSKRPDYMESSSFSALLNNPQLHVSAHPDADTVLITDVDRPAAVTSRPTSSTTPRPELSTFSYVQSSSVDEQSSTPKYHPEEKSTVPVTPMHYSTASKWATSFRPRPTPSHGYEEGLVLVPTITKRPEGGPNSESISHIISMLNDTAGGLVDPGPEPEPEIISLSNSSPPGLSTWVAVNGKPSSSTSLKPDTIYSQILPSYTTLRPGFSTGSTSSHHVVGPSYDVVTTQQGTSRPAPTVIVLGPLSTDVTTTATSSTKRPTIITSSNKVSTTASTLVTKWPSTVKPSTAFFVTKRPSSTISTLVTKQPSSTKVTTRPTMQYTDHTTSQLSFRPTVSLTHFTNQAGTTPTHFTDQSIPGTTSFTNRPTFSSAQVTSRPGTGTIYVTNHPVITDRPTSGTTLVSNRPWTTTPIDYPETTLGADHLANFPPVRNPSFNMTQHERPPVVLPPNPEDLFNVDDIPTPLFVEDDKLDNKLQTFVDKIVLSLEGNFQDLEEVLNSGQNVTTTRVTTTKRPPSTKRPTQATPTRRPTGTGSTPVRKPSTPSTTQTQSPRPQSTRPSQTTRPRPLPNTRPSSERPLQTTRPSTRPTQTLRPTAQSSRPSQTPRPRPTTIRPSQNSKPSSQRPSTLRPSSQGLSRPSTTYRPVNTVKVTTKRSTTTSSTTQLLQQDETTSTKTTTTEEPTTLVDYTLTTSNEDATTSSRPIDYKHACGVRPLMQKTGRIVGGKGATFGEWPWQVLVRESTWLGLFTKNKCGGVLITSRYVITAAHCQPGFLANLVAVFGEFDISGELESRRSVTKNVRRVIVHRQYDPATFANDLALLELESPVAFDEHIVPICMPRDKEDFTGRMATVTGWGRLKYGGGVPNLLQEVQVPVIENSVCQEMFHTAGHSKVILNSFLCAGYANGQKDSCEGDSGGPLMLERDDGHWVLVGTVSHGIKCAAPYLPGVYMRTTFYKPWLHAITGVN</sequence>
<comment type="caution">
    <text evidence="8">The sequence shown here is derived from an EMBL/GenBank/DDBJ whole genome shotgun (WGS) entry which is preliminary data.</text>
</comment>
<evidence type="ECO:0000256" key="6">
    <source>
        <dbReference type="SAM" id="MobiDB-lite"/>
    </source>
</evidence>
<feature type="region of interest" description="Disordered" evidence="6">
    <location>
        <begin position="621"/>
        <end position="798"/>
    </location>
</feature>
<dbReference type="InterPro" id="IPR018114">
    <property type="entry name" value="TRYPSIN_HIS"/>
</dbReference>
<dbReference type="InterPro" id="IPR001254">
    <property type="entry name" value="Trypsin_dom"/>
</dbReference>
<dbReference type="PROSITE" id="PS00134">
    <property type="entry name" value="TRYPSIN_HIS"/>
    <property type="match status" value="1"/>
</dbReference>
<dbReference type="SMART" id="SM00020">
    <property type="entry name" value="Tryp_SPc"/>
    <property type="match status" value="1"/>
</dbReference>
<evidence type="ECO:0000256" key="4">
    <source>
        <dbReference type="ARBA" id="ARBA00023157"/>
    </source>
</evidence>
<dbReference type="InterPro" id="IPR043504">
    <property type="entry name" value="Peptidase_S1_PA_chymotrypsin"/>
</dbReference>
<dbReference type="FunCoup" id="A0A6L2PL72">
    <property type="interactions" value="13"/>
</dbReference>
<keyword evidence="4" id="KW-1015">Disulfide bond</keyword>
<evidence type="ECO:0000313" key="9">
    <source>
        <dbReference type="Proteomes" id="UP000502823"/>
    </source>
</evidence>
<dbReference type="CDD" id="cd00190">
    <property type="entry name" value="Tryp_SPc"/>
    <property type="match status" value="1"/>
</dbReference>
<name>A0A6L2PL72_COPFO</name>
<dbReference type="GO" id="GO:0006508">
    <property type="term" value="P:proteolysis"/>
    <property type="evidence" value="ECO:0007669"/>
    <property type="project" value="UniProtKB-KW"/>
</dbReference>
<keyword evidence="3 5" id="KW-0720">Serine protease</keyword>
<evidence type="ECO:0000256" key="5">
    <source>
        <dbReference type="RuleBase" id="RU363034"/>
    </source>
</evidence>